<dbReference type="RefSeq" id="WP_119110512.1">
    <property type="nucleotide sequence ID" value="NZ_QXJC01000012.1"/>
</dbReference>
<keyword evidence="3" id="KW-1185">Reference proteome</keyword>
<proteinExistence type="predicted"/>
<organism evidence="2 3">
    <name type="scientific">Simplicispira hankyongi</name>
    <dbReference type="NCBI Taxonomy" id="2315688"/>
    <lineage>
        <taxon>Bacteria</taxon>
        <taxon>Pseudomonadati</taxon>
        <taxon>Pseudomonadota</taxon>
        <taxon>Betaproteobacteria</taxon>
        <taxon>Burkholderiales</taxon>
        <taxon>Comamonadaceae</taxon>
        <taxon>Simplicispira</taxon>
    </lineage>
</organism>
<comment type="caution">
    <text evidence="2">The sequence shown here is derived from an EMBL/GenBank/DDBJ whole genome shotgun (WGS) entry which is preliminary data.</text>
</comment>
<protein>
    <submittedName>
        <fullName evidence="2">DUF541 domain-containing protein</fullName>
    </submittedName>
</protein>
<dbReference type="InterPro" id="IPR052022">
    <property type="entry name" value="26kDa_periplasmic_antigen"/>
</dbReference>
<sequence length="237" mass="25186">MNIFRPLITAAALACATGAVQAQATLTPAPQNVVTLESSGTVEVQQDVLVLTLGTAKEGKDAATVQTQLRQALDTALAEVRKTAEPKLMDVRTGNFSLSPRYGQNQQITGWQGRAELVLEGRDFPRITGAAARATTLTISRVAFDLSREQRESVEGEAQQQAIARFKEQAGRLSTNFGFGGYSLREVAVHSSQSGPGLQPRMMAMEARGASMPDAPIPVEAGKASVTVTVTGSVQMR</sequence>
<gene>
    <name evidence="2" type="ORF">D3F03_16370</name>
</gene>
<name>A0A398C703_9BURK</name>
<keyword evidence="1" id="KW-0732">Signal</keyword>
<feature type="signal peptide" evidence="1">
    <location>
        <begin position="1"/>
        <end position="22"/>
    </location>
</feature>
<dbReference type="AlphaFoldDB" id="A0A398C703"/>
<dbReference type="EMBL" id="QXJC01000012">
    <property type="protein sequence ID" value="RID96977.1"/>
    <property type="molecule type" value="Genomic_DNA"/>
</dbReference>
<evidence type="ECO:0000256" key="1">
    <source>
        <dbReference type="SAM" id="SignalP"/>
    </source>
</evidence>
<dbReference type="Pfam" id="PF04402">
    <property type="entry name" value="SIMPL"/>
    <property type="match status" value="1"/>
</dbReference>
<evidence type="ECO:0000313" key="3">
    <source>
        <dbReference type="Proteomes" id="UP000266302"/>
    </source>
</evidence>
<dbReference type="Gene3D" id="3.30.110.170">
    <property type="entry name" value="Protein of unknown function (DUF541), domain 1"/>
    <property type="match status" value="1"/>
</dbReference>
<reference evidence="2 3" key="1">
    <citation type="submission" date="2018-09" db="EMBL/GenBank/DDBJ databases">
        <title>Draft genome of Simplicispira sp. NY-02.</title>
        <authorList>
            <person name="Im W.T."/>
        </authorList>
    </citation>
    <scope>NUCLEOTIDE SEQUENCE [LARGE SCALE GENOMIC DNA]</scope>
    <source>
        <strain evidence="2 3">NY-02</strain>
    </source>
</reference>
<dbReference type="GO" id="GO:0006974">
    <property type="term" value="P:DNA damage response"/>
    <property type="evidence" value="ECO:0007669"/>
    <property type="project" value="TreeGrafter"/>
</dbReference>
<dbReference type="PANTHER" id="PTHR34387:SF1">
    <property type="entry name" value="PERIPLASMIC IMMUNOGENIC PROTEIN"/>
    <property type="match status" value="1"/>
</dbReference>
<dbReference type="PANTHER" id="PTHR34387">
    <property type="entry name" value="SLR1258 PROTEIN"/>
    <property type="match status" value="1"/>
</dbReference>
<evidence type="ECO:0000313" key="2">
    <source>
        <dbReference type="EMBL" id="RID96977.1"/>
    </source>
</evidence>
<dbReference type="InterPro" id="IPR007497">
    <property type="entry name" value="SIMPL/DUF541"/>
</dbReference>
<feature type="chain" id="PRO_5017226306" evidence="1">
    <location>
        <begin position="23"/>
        <end position="237"/>
    </location>
</feature>
<dbReference type="Gene3D" id="3.30.70.2970">
    <property type="entry name" value="Protein of unknown function (DUF541), domain 2"/>
    <property type="match status" value="1"/>
</dbReference>
<accession>A0A398C703</accession>
<dbReference type="Proteomes" id="UP000266302">
    <property type="component" value="Unassembled WGS sequence"/>
</dbReference>
<dbReference type="OrthoDB" id="7062395at2"/>